<evidence type="ECO:0000256" key="6">
    <source>
        <dbReference type="SAM" id="MobiDB-lite"/>
    </source>
</evidence>
<dbReference type="GO" id="GO:0000139">
    <property type="term" value="C:Golgi membrane"/>
    <property type="evidence" value="ECO:0007669"/>
    <property type="project" value="UniProtKB-SubCell"/>
</dbReference>
<keyword evidence="3" id="KW-0808">Transferase</keyword>
<keyword evidence="5" id="KW-0333">Golgi apparatus</keyword>
<feature type="domain" description="Exostosin GT47" evidence="7">
    <location>
        <begin position="313"/>
        <end position="589"/>
    </location>
</feature>
<evidence type="ECO:0000256" key="4">
    <source>
        <dbReference type="ARBA" id="ARBA00022968"/>
    </source>
</evidence>
<sequence length="640" mass="73899">MTGPECQFSFENGKLAWLIGLVFASVLLVQHFEIPYGKFSAGRASSSLTRRNSVHGVANFSLTEEQNSEYSVNNSVLGNSGIEKDNVGISIGELLFQESYHNLTVNTLKRHNSLEAEKAREFEYSTRAQQPDKDASSTCGNIQKKNTTSSTEEMRKGNPNIAYGYIQFQLPQKRPPYRDAYPRNMERNKKAPVRSFVSNTTTVDKDVLFGRQHSHIGLLGRNSSMTNTPEMKETSERTEGKVVSIRELNDLLFQSRTSSLPNSMTLRPSAGDDQIMKARSQIEGAAIFKDNSGLYAPIYWNISKFKRSYELMEQVLKVYIYREGKRPVFHQPRLAGIYASEGWFMKLLQENKQYVTTNPREAHLFYLPFSSQRLEEALYVPNSHSFDNLKQYLGNYIDMIKARYSFWNRTSGADHFLVACHDWAPEETKRLMANCIRALCNADMKEGFQLGKDVSLPETYVHSSQFSPRDLGGRPPSQRHILAFFAGRMHGYVRPLLLKYWEHKDPDMKIVGRLRDASYIRHMKSSKYCICAKGYEVNSPRLVEAIIYGCIPVILSDNYVPPFIEVLNWEKFAIFVLEKDIPNLKNILLSISERRYLVMQQRVKKVRQHFLWQSSPMKYDIFHMILHSIWYNRVFQTMQL</sequence>
<dbReference type="Proteomes" id="UP001630127">
    <property type="component" value="Unassembled WGS sequence"/>
</dbReference>
<reference evidence="8 9" key="1">
    <citation type="submission" date="2024-11" db="EMBL/GenBank/DDBJ databases">
        <title>A near-complete genome assembly of Cinchona calisaya.</title>
        <authorList>
            <person name="Lian D.C."/>
            <person name="Zhao X.W."/>
            <person name="Wei L."/>
        </authorList>
    </citation>
    <scope>NUCLEOTIDE SEQUENCE [LARGE SCALE GENOMIC DNA]</scope>
    <source>
        <tissue evidence="8">Nenye</tissue>
    </source>
</reference>
<keyword evidence="9" id="KW-1185">Reference proteome</keyword>
<comment type="subcellular location">
    <subcellularLocation>
        <location evidence="1">Golgi apparatus membrane</location>
        <topology evidence="1">Single-pass type II membrane protein</topology>
    </subcellularLocation>
</comment>
<dbReference type="AlphaFoldDB" id="A0ABD2XVI5"/>
<feature type="region of interest" description="Disordered" evidence="6">
    <location>
        <begin position="218"/>
        <end position="239"/>
    </location>
</feature>
<feature type="region of interest" description="Disordered" evidence="6">
    <location>
        <begin position="122"/>
        <end position="157"/>
    </location>
</feature>
<proteinExistence type="inferred from homology"/>
<evidence type="ECO:0000256" key="3">
    <source>
        <dbReference type="ARBA" id="ARBA00022676"/>
    </source>
</evidence>
<evidence type="ECO:0000256" key="1">
    <source>
        <dbReference type="ARBA" id="ARBA00004323"/>
    </source>
</evidence>
<comment type="similarity">
    <text evidence="2">Belongs to the glycosyltransferase 47 family.</text>
</comment>
<keyword evidence="4" id="KW-0812">Transmembrane</keyword>
<gene>
    <name evidence="8" type="ORF">ACH5RR_041208</name>
</gene>
<dbReference type="PANTHER" id="PTHR11062:SF108">
    <property type="entry name" value="EXOSTOSIN FAMILY PROTEIN"/>
    <property type="match status" value="1"/>
</dbReference>
<feature type="compositionally biased region" description="Basic and acidic residues" evidence="6">
    <location>
        <begin position="122"/>
        <end position="135"/>
    </location>
</feature>
<dbReference type="PANTHER" id="PTHR11062">
    <property type="entry name" value="EXOSTOSIN HEPARAN SULFATE GLYCOSYLTRANSFERASE -RELATED"/>
    <property type="match status" value="1"/>
</dbReference>
<dbReference type="Pfam" id="PF03016">
    <property type="entry name" value="Exostosin_GT47"/>
    <property type="match status" value="1"/>
</dbReference>
<name>A0ABD2XVI5_9GENT</name>
<dbReference type="GO" id="GO:0016757">
    <property type="term" value="F:glycosyltransferase activity"/>
    <property type="evidence" value="ECO:0007669"/>
    <property type="project" value="UniProtKB-KW"/>
</dbReference>
<feature type="compositionally biased region" description="Polar residues" evidence="6">
    <location>
        <begin position="136"/>
        <end position="151"/>
    </location>
</feature>
<dbReference type="InterPro" id="IPR040911">
    <property type="entry name" value="Exostosin_GT47"/>
</dbReference>
<evidence type="ECO:0000313" key="8">
    <source>
        <dbReference type="EMBL" id="KAL3498476.1"/>
    </source>
</evidence>
<organism evidence="8 9">
    <name type="scientific">Cinchona calisaya</name>
    <dbReference type="NCBI Taxonomy" id="153742"/>
    <lineage>
        <taxon>Eukaryota</taxon>
        <taxon>Viridiplantae</taxon>
        <taxon>Streptophyta</taxon>
        <taxon>Embryophyta</taxon>
        <taxon>Tracheophyta</taxon>
        <taxon>Spermatophyta</taxon>
        <taxon>Magnoliopsida</taxon>
        <taxon>eudicotyledons</taxon>
        <taxon>Gunneridae</taxon>
        <taxon>Pentapetalae</taxon>
        <taxon>asterids</taxon>
        <taxon>lamiids</taxon>
        <taxon>Gentianales</taxon>
        <taxon>Rubiaceae</taxon>
        <taxon>Cinchonoideae</taxon>
        <taxon>Cinchoneae</taxon>
        <taxon>Cinchona</taxon>
    </lineage>
</organism>
<dbReference type="InterPro" id="IPR004263">
    <property type="entry name" value="Exostosin"/>
</dbReference>
<evidence type="ECO:0000256" key="5">
    <source>
        <dbReference type="ARBA" id="ARBA00023034"/>
    </source>
</evidence>
<keyword evidence="3" id="KW-0328">Glycosyltransferase</keyword>
<feature type="compositionally biased region" description="Basic and acidic residues" evidence="6">
    <location>
        <begin position="230"/>
        <end position="239"/>
    </location>
</feature>
<evidence type="ECO:0000313" key="9">
    <source>
        <dbReference type="Proteomes" id="UP001630127"/>
    </source>
</evidence>
<comment type="caution">
    <text evidence="8">The sequence shown here is derived from an EMBL/GenBank/DDBJ whole genome shotgun (WGS) entry which is preliminary data.</text>
</comment>
<evidence type="ECO:0000259" key="7">
    <source>
        <dbReference type="Pfam" id="PF03016"/>
    </source>
</evidence>
<protein>
    <recommendedName>
        <fullName evidence="7">Exostosin GT47 domain-containing protein</fullName>
    </recommendedName>
</protein>
<dbReference type="EMBL" id="JBJUIK010000017">
    <property type="protein sequence ID" value="KAL3498476.1"/>
    <property type="molecule type" value="Genomic_DNA"/>
</dbReference>
<evidence type="ECO:0000256" key="2">
    <source>
        <dbReference type="ARBA" id="ARBA00010271"/>
    </source>
</evidence>
<accession>A0ABD2XVI5</accession>
<keyword evidence="4" id="KW-0735">Signal-anchor</keyword>